<dbReference type="InterPro" id="IPR044561">
    <property type="entry name" value="ACT_ThrD-II-like"/>
</dbReference>
<dbReference type="InterPro" id="IPR002912">
    <property type="entry name" value="ACT_dom"/>
</dbReference>
<dbReference type="STRING" id="890420.SAMN05216226_11154"/>
<dbReference type="OrthoDB" id="60296at2157"/>
<evidence type="ECO:0000259" key="1">
    <source>
        <dbReference type="PROSITE" id="PS51671"/>
    </source>
</evidence>
<organism evidence="2 3">
    <name type="scientific">Halovenus aranensis</name>
    <dbReference type="NCBI Taxonomy" id="890420"/>
    <lineage>
        <taxon>Archaea</taxon>
        <taxon>Methanobacteriati</taxon>
        <taxon>Methanobacteriota</taxon>
        <taxon>Stenosarchaea group</taxon>
        <taxon>Halobacteria</taxon>
        <taxon>Halobacteriales</taxon>
        <taxon>Haloarculaceae</taxon>
        <taxon>Halovenus</taxon>
    </lineage>
</organism>
<dbReference type="PROSITE" id="PS51671">
    <property type="entry name" value="ACT"/>
    <property type="match status" value="1"/>
</dbReference>
<dbReference type="Proteomes" id="UP000198856">
    <property type="component" value="Unassembled WGS sequence"/>
</dbReference>
<proteinExistence type="predicted"/>
<dbReference type="RefSeq" id="WP_092703283.1">
    <property type="nucleotide sequence ID" value="NZ_FNFC01000011.1"/>
</dbReference>
<dbReference type="EMBL" id="FNFC01000011">
    <property type="protein sequence ID" value="SDJ89431.1"/>
    <property type="molecule type" value="Genomic_DNA"/>
</dbReference>
<evidence type="ECO:0000313" key="2">
    <source>
        <dbReference type="EMBL" id="SDJ89431.1"/>
    </source>
</evidence>
<evidence type="ECO:0000313" key="3">
    <source>
        <dbReference type="Proteomes" id="UP000198856"/>
    </source>
</evidence>
<dbReference type="AlphaFoldDB" id="A0A1G8XG24"/>
<name>A0A1G8XG24_9EURY</name>
<dbReference type="SUPFAM" id="SSF55021">
    <property type="entry name" value="ACT-like"/>
    <property type="match status" value="1"/>
</dbReference>
<reference evidence="2 3" key="1">
    <citation type="submission" date="2016-10" db="EMBL/GenBank/DDBJ databases">
        <authorList>
            <person name="de Groot N.N."/>
        </authorList>
    </citation>
    <scope>NUCLEOTIDE SEQUENCE [LARGE SCALE GENOMIC DNA]</scope>
    <source>
        <strain evidence="2 3">IBRC-M10015</strain>
    </source>
</reference>
<dbReference type="InterPro" id="IPR045865">
    <property type="entry name" value="ACT-like_dom_sf"/>
</dbReference>
<sequence>MTESVDKQIYTVRLELRDRPGELRRALEPIATHGGNLRSVFHERGNRTPRGDIPVEVDVAASSEQLDAIVSALRADDITVIKAGTQRYTEELTAILFGQGLDTDLSETLSSIEASTAATVRDVTLAATEGAGGTASARIHLATEPDTTTETLATLREIASQRGLAVVEPLAAGEGS</sequence>
<accession>A0A1G8XG24</accession>
<protein>
    <submittedName>
        <fullName evidence="2">ACT domain-containing protein</fullName>
    </submittedName>
</protein>
<gene>
    <name evidence="2" type="ORF">SAMN05216226_11154</name>
</gene>
<dbReference type="CDD" id="cd04886">
    <property type="entry name" value="ACT_ThrD-II-like"/>
    <property type="match status" value="1"/>
</dbReference>
<feature type="domain" description="ACT" evidence="1">
    <location>
        <begin position="11"/>
        <end position="87"/>
    </location>
</feature>
<keyword evidence="3" id="KW-1185">Reference proteome</keyword>